<sequence length="151" mass="17107">MRLRLYYARPTHSCIWFAVMPYYGLMRLRTYTRYSLLPGRFAFSSKNHDYPITDAFPKTFSVLPSSKLTSSLSLSLPLEIAEIDLSTSTEAVSTKSPPPSPSLSLPKSPLPFHSTVSDLRPNCFDLCSSNANKPQKKPFQFNQGMSHYNLY</sequence>
<dbReference type="Proteomes" id="UP000322667">
    <property type="component" value="Chromosome D01"/>
</dbReference>
<dbReference type="EMBL" id="CM017623">
    <property type="protein sequence ID" value="TYH87761.1"/>
    <property type="molecule type" value="Genomic_DNA"/>
</dbReference>
<reference evidence="1 2" key="1">
    <citation type="submission" date="2019-07" db="EMBL/GenBank/DDBJ databases">
        <title>WGS assembly of Gossypium tomentosum.</title>
        <authorList>
            <person name="Chen Z.J."/>
            <person name="Sreedasyam A."/>
            <person name="Ando A."/>
            <person name="Song Q."/>
            <person name="De L."/>
            <person name="Hulse-Kemp A."/>
            <person name="Ding M."/>
            <person name="Ye W."/>
            <person name="Kirkbride R."/>
            <person name="Jenkins J."/>
            <person name="Plott C."/>
            <person name="Lovell J."/>
            <person name="Lin Y.-M."/>
            <person name="Vaughn R."/>
            <person name="Liu B."/>
            <person name="Li W."/>
            <person name="Simpson S."/>
            <person name="Scheffler B."/>
            <person name="Saski C."/>
            <person name="Grover C."/>
            <person name="Hu G."/>
            <person name="Conover J."/>
            <person name="Carlson J."/>
            <person name="Shu S."/>
            <person name="Boston L."/>
            <person name="Williams M."/>
            <person name="Peterson D."/>
            <person name="Mcgee K."/>
            <person name="Jones D."/>
            <person name="Wendel J."/>
            <person name="Stelly D."/>
            <person name="Grimwood J."/>
            <person name="Schmutz J."/>
        </authorList>
    </citation>
    <scope>NUCLEOTIDE SEQUENCE [LARGE SCALE GENOMIC DNA]</scope>
    <source>
        <strain evidence="1">7179.01</strain>
    </source>
</reference>
<accession>A0A5D2M8Q6</accession>
<evidence type="ECO:0000313" key="2">
    <source>
        <dbReference type="Proteomes" id="UP000322667"/>
    </source>
</evidence>
<organism evidence="1 2">
    <name type="scientific">Gossypium tomentosum</name>
    <name type="common">Hawaiian cotton</name>
    <name type="synonym">Gossypium sandvicense</name>
    <dbReference type="NCBI Taxonomy" id="34277"/>
    <lineage>
        <taxon>Eukaryota</taxon>
        <taxon>Viridiplantae</taxon>
        <taxon>Streptophyta</taxon>
        <taxon>Embryophyta</taxon>
        <taxon>Tracheophyta</taxon>
        <taxon>Spermatophyta</taxon>
        <taxon>Magnoliopsida</taxon>
        <taxon>eudicotyledons</taxon>
        <taxon>Gunneridae</taxon>
        <taxon>Pentapetalae</taxon>
        <taxon>rosids</taxon>
        <taxon>malvids</taxon>
        <taxon>Malvales</taxon>
        <taxon>Malvaceae</taxon>
        <taxon>Malvoideae</taxon>
        <taxon>Gossypium</taxon>
    </lineage>
</organism>
<keyword evidence="2" id="KW-1185">Reference proteome</keyword>
<name>A0A5D2M8Q6_GOSTO</name>
<dbReference type="AlphaFoldDB" id="A0A5D2M8Q6"/>
<evidence type="ECO:0000313" key="1">
    <source>
        <dbReference type="EMBL" id="TYH87761.1"/>
    </source>
</evidence>
<proteinExistence type="predicted"/>
<protein>
    <submittedName>
        <fullName evidence="1">Uncharacterized protein</fullName>
    </submittedName>
</protein>
<gene>
    <name evidence="1" type="ORF">ES332_D01G141300v1</name>
</gene>